<proteinExistence type="inferred from homology"/>
<accession>A0ABS4QCA2</accession>
<keyword evidence="3" id="KW-0963">Cytoplasm</keyword>
<protein>
    <recommendedName>
        <fullName evidence="7">ESX secretion-associated protein EspG</fullName>
    </recommendedName>
</protein>
<evidence type="ECO:0000313" key="6">
    <source>
        <dbReference type="Proteomes" id="UP001519325"/>
    </source>
</evidence>
<reference evidence="5 6" key="1">
    <citation type="submission" date="2021-03" db="EMBL/GenBank/DDBJ databases">
        <title>Sequencing the genomes of 1000 actinobacteria strains.</title>
        <authorList>
            <person name="Klenk H.-P."/>
        </authorList>
    </citation>
    <scope>NUCLEOTIDE SEQUENCE [LARGE SCALE GENOMIC DNA]</scope>
    <source>
        <strain evidence="5 6">DSM 45516</strain>
    </source>
</reference>
<comment type="caution">
    <text evidence="5">The sequence shown here is derived from an EMBL/GenBank/DDBJ whole genome shotgun (WGS) entry which is preliminary data.</text>
</comment>
<comment type="similarity">
    <text evidence="2">Belongs to the EspG family.</text>
</comment>
<dbReference type="Pfam" id="PF14011">
    <property type="entry name" value="ESX-1_EspG"/>
    <property type="match status" value="1"/>
</dbReference>
<evidence type="ECO:0000313" key="5">
    <source>
        <dbReference type="EMBL" id="MBP2189193.1"/>
    </source>
</evidence>
<keyword evidence="4" id="KW-0143">Chaperone</keyword>
<evidence type="ECO:0000256" key="2">
    <source>
        <dbReference type="ARBA" id="ARBA00006411"/>
    </source>
</evidence>
<comment type="subcellular location">
    <subcellularLocation>
        <location evidence="1">Cytoplasm</location>
    </subcellularLocation>
</comment>
<name>A0ABS4QCA2_9NOCA</name>
<dbReference type="RefSeq" id="WP_209887511.1">
    <property type="nucleotide sequence ID" value="NZ_JAGGMR010000001.1"/>
</dbReference>
<evidence type="ECO:0008006" key="7">
    <source>
        <dbReference type="Google" id="ProtNLM"/>
    </source>
</evidence>
<organism evidence="5 6">
    <name type="scientific">Nocardia goodfellowii</name>
    <dbReference type="NCBI Taxonomy" id="882446"/>
    <lineage>
        <taxon>Bacteria</taxon>
        <taxon>Bacillati</taxon>
        <taxon>Actinomycetota</taxon>
        <taxon>Actinomycetes</taxon>
        <taxon>Mycobacteriales</taxon>
        <taxon>Nocardiaceae</taxon>
        <taxon>Nocardia</taxon>
    </lineage>
</organism>
<gene>
    <name evidence="5" type="ORF">BJ987_002094</name>
</gene>
<keyword evidence="6" id="KW-1185">Reference proteome</keyword>
<dbReference type="Proteomes" id="UP001519325">
    <property type="component" value="Unassembled WGS sequence"/>
</dbReference>
<evidence type="ECO:0000256" key="3">
    <source>
        <dbReference type="ARBA" id="ARBA00022490"/>
    </source>
</evidence>
<evidence type="ECO:0000256" key="4">
    <source>
        <dbReference type="ARBA" id="ARBA00023186"/>
    </source>
</evidence>
<dbReference type="InterPro" id="IPR025734">
    <property type="entry name" value="EspG"/>
</dbReference>
<sequence length="249" mass="28114">MPQPPLPQWTLTAEQFAAAWYGTGLDRLPFPFRFTSRFPGLHEYQDYQRRFRRELDADEHLHLKRALRVLGRPDWRIELFGLDNRRGAATEMRAIGCASRSGTGVIAMQNPGSDGGKVRLRRCRSDHLATELIRLLPDSPPGPAPEKSYLLSELSDDPADPFGNPSAARDSYRRFWRQPCTTRGTVVVLLGPRNAEPLRTGKLRWIDTVEGRYAETPANGALMIRPATSSGITRYLDEAIIRARARMDS</sequence>
<dbReference type="EMBL" id="JAGGMR010000001">
    <property type="protein sequence ID" value="MBP2189193.1"/>
    <property type="molecule type" value="Genomic_DNA"/>
</dbReference>
<evidence type="ECO:0000256" key="1">
    <source>
        <dbReference type="ARBA" id="ARBA00004496"/>
    </source>
</evidence>